<keyword evidence="2" id="KW-1185">Reference proteome</keyword>
<dbReference type="RefSeq" id="WP_166399737.1">
    <property type="nucleotide sequence ID" value="NZ_JAANAS010000038.1"/>
</dbReference>
<dbReference type="PROSITE" id="PS51257">
    <property type="entry name" value="PROKAR_LIPOPROTEIN"/>
    <property type="match status" value="1"/>
</dbReference>
<name>A0A967AD31_9FLAO</name>
<sequence>MKKYFTYLAITAFVFTSCDPEFNDSVEDGDLYSTGEADFTNFVSVGNSLTAGFADNALYIEGQENSFPNIMAKQFELLGGGDFVQPLMNDNLGGLLLGGNQIMDTRLVLGVDEEGNPGPRNISGTPTTEVTNSVYGGQMNNFGVPGAKSFHLVAPGYGNVAGVQAGAANPYFVRFASSNETTVLGDAMEQNPSFFSLWIGNNDILGYATAGGAGVNQQGNLDPTTYGGNDITDINVFGSVYSDLTETLASSTSGGVVFNIPDVTTIPFFTTVPHNPVPLSEDLAVILNANFQGYNEQILPGLVQQGVISEEEMALRQISFSAGQGNAVTMIDEDLTDLTQILQGPPFNLDPQTAALLGQLRQANETDLVVLPAASFIGSPVPGGGSTAVNGVSVPLADQWVLTASEQAEVEQARVAYNSIIQSLANEYDLAFVDVAMLLQEVEEGLPTDSGVLTSEFAAGGAFSLDGVHLTPRGYAVVANRAIDAINEKYNSSVPRVNPGDFRTIQPSNN</sequence>
<proteinExistence type="predicted"/>
<dbReference type="EMBL" id="JAANAS010000038">
    <property type="protein sequence ID" value="NGZ89470.1"/>
    <property type="molecule type" value="Genomic_DNA"/>
</dbReference>
<accession>A0A967AD31</accession>
<dbReference type="Proteomes" id="UP000643701">
    <property type="component" value="Unassembled WGS sequence"/>
</dbReference>
<dbReference type="AlphaFoldDB" id="A0A967AD31"/>
<reference evidence="1" key="1">
    <citation type="submission" date="2020-03" db="EMBL/GenBank/DDBJ databases">
        <title>Psychroflexus Maritimus sp. nov., isolate from marine sediment.</title>
        <authorList>
            <person name="Zhong Y.-L."/>
        </authorList>
    </citation>
    <scope>NUCLEOTIDE SEQUENCE</scope>
    <source>
        <strain evidence="1">C1</strain>
    </source>
</reference>
<protein>
    <submittedName>
        <fullName evidence="1">G-D-S-L family lipolytic protein</fullName>
    </submittedName>
</protein>
<evidence type="ECO:0000313" key="1">
    <source>
        <dbReference type="EMBL" id="NGZ89470.1"/>
    </source>
</evidence>
<dbReference type="SUPFAM" id="SSF52266">
    <property type="entry name" value="SGNH hydrolase"/>
    <property type="match status" value="2"/>
</dbReference>
<dbReference type="InterPro" id="IPR036514">
    <property type="entry name" value="SGNH_hydro_sf"/>
</dbReference>
<organism evidence="1 2">
    <name type="scientific">Psychroflexus maritimus</name>
    <dbReference type="NCBI Taxonomy" id="2714865"/>
    <lineage>
        <taxon>Bacteria</taxon>
        <taxon>Pseudomonadati</taxon>
        <taxon>Bacteroidota</taxon>
        <taxon>Flavobacteriia</taxon>
        <taxon>Flavobacteriales</taxon>
        <taxon>Flavobacteriaceae</taxon>
        <taxon>Psychroflexus</taxon>
    </lineage>
</organism>
<gene>
    <name evidence="1" type="ORF">G7034_04295</name>
</gene>
<dbReference type="GO" id="GO:0016788">
    <property type="term" value="F:hydrolase activity, acting on ester bonds"/>
    <property type="evidence" value="ECO:0007669"/>
    <property type="project" value="UniProtKB-ARBA"/>
</dbReference>
<comment type="caution">
    <text evidence="1">The sequence shown here is derived from an EMBL/GenBank/DDBJ whole genome shotgun (WGS) entry which is preliminary data.</text>
</comment>
<dbReference type="Gene3D" id="3.40.50.1110">
    <property type="entry name" value="SGNH hydrolase"/>
    <property type="match status" value="1"/>
</dbReference>
<evidence type="ECO:0000313" key="2">
    <source>
        <dbReference type="Proteomes" id="UP000643701"/>
    </source>
</evidence>